<evidence type="ECO:0000256" key="1">
    <source>
        <dbReference type="ARBA" id="ARBA00004141"/>
    </source>
</evidence>
<evidence type="ECO:0000256" key="3">
    <source>
        <dbReference type="ARBA" id="ARBA00022692"/>
    </source>
</evidence>
<feature type="transmembrane region" description="Helical" evidence="6">
    <location>
        <begin position="212"/>
        <end position="231"/>
    </location>
</feature>
<name>A0A0F9VS05_9ZZZZ</name>
<organism evidence="7">
    <name type="scientific">marine sediment metagenome</name>
    <dbReference type="NCBI Taxonomy" id="412755"/>
    <lineage>
        <taxon>unclassified sequences</taxon>
        <taxon>metagenomes</taxon>
        <taxon>ecological metagenomes</taxon>
    </lineage>
</organism>
<dbReference type="PANTHER" id="PTHR22926">
    <property type="entry name" value="PHOSPHO-N-ACETYLMURAMOYL-PENTAPEPTIDE-TRANSFERASE"/>
    <property type="match status" value="1"/>
</dbReference>
<evidence type="ECO:0000256" key="6">
    <source>
        <dbReference type="SAM" id="Phobius"/>
    </source>
</evidence>
<dbReference type="Pfam" id="PF00953">
    <property type="entry name" value="Glycos_transf_4"/>
    <property type="match status" value="1"/>
</dbReference>
<keyword evidence="5 6" id="KW-0472">Membrane</keyword>
<reference evidence="7" key="1">
    <citation type="journal article" date="2015" name="Nature">
        <title>Complex archaea that bridge the gap between prokaryotes and eukaryotes.</title>
        <authorList>
            <person name="Spang A."/>
            <person name="Saw J.H."/>
            <person name="Jorgensen S.L."/>
            <person name="Zaremba-Niedzwiedzka K."/>
            <person name="Martijn J."/>
            <person name="Lind A.E."/>
            <person name="van Eijk R."/>
            <person name="Schleper C."/>
            <person name="Guy L."/>
            <person name="Ettema T.J."/>
        </authorList>
    </citation>
    <scope>NUCLEOTIDE SEQUENCE</scope>
</reference>
<feature type="transmembrane region" description="Helical" evidence="6">
    <location>
        <begin position="149"/>
        <end position="168"/>
    </location>
</feature>
<dbReference type="GO" id="GO:0071555">
    <property type="term" value="P:cell wall organization"/>
    <property type="evidence" value="ECO:0007669"/>
    <property type="project" value="TreeGrafter"/>
</dbReference>
<comment type="caution">
    <text evidence="7">The sequence shown here is derived from an EMBL/GenBank/DDBJ whole genome shotgun (WGS) entry which is preliminary data.</text>
</comment>
<feature type="transmembrane region" description="Helical" evidence="6">
    <location>
        <begin position="338"/>
        <end position="357"/>
    </location>
</feature>
<feature type="transmembrane region" description="Helical" evidence="6">
    <location>
        <begin position="287"/>
        <end position="307"/>
    </location>
</feature>
<feature type="transmembrane region" description="Helical" evidence="6">
    <location>
        <begin position="237"/>
        <end position="254"/>
    </location>
</feature>
<keyword evidence="4 6" id="KW-1133">Transmembrane helix</keyword>
<evidence type="ECO:0000313" key="7">
    <source>
        <dbReference type="EMBL" id="KKO02723.1"/>
    </source>
</evidence>
<accession>A0A0F9VS05</accession>
<evidence type="ECO:0000256" key="5">
    <source>
        <dbReference type="ARBA" id="ARBA00023136"/>
    </source>
</evidence>
<evidence type="ECO:0000256" key="4">
    <source>
        <dbReference type="ARBA" id="ARBA00022989"/>
    </source>
</evidence>
<protein>
    <recommendedName>
        <fullName evidence="8">Phospho-N-acetylmuramoyl-pentapeptide-transferase</fullName>
    </recommendedName>
</protein>
<gene>
    <name evidence="7" type="ORF">LCGC14_0101720</name>
</gene>
<dbReference type="CDD" id="cd06852">
    <property type="entry name" value="GT_MraY"/>
    <property type="match status" value="1"/>
</dbReference>
<evidence type="ECO:0008006" key="8">
    <source>
        <dbReference type="Google" id="ProtNLM"/>
    </source>
</evidence>
<sequence>MLFNQDIFLLLNIVKIFVLTATAFVIAMALTPLLTHFLYKYKLWRKEAREKTITGEEAPVFLKLHKERETKVPRLGGLLIWVTCLLMAVSFFAISRFFDNFWAQKLNFLSRPETWLPLFTLVTASILGFFDDIFQVFGKGKYVAGGITFTKRLLLVIFIGLIGAWWFYFKLGWDTLHIPFVGDITIGLWYIPLFIIVILASWSGGVIDGLDGLAGGVFASIFGAFSLIAFAQGKFDLAAFSAVIAGAIFAFLWFNIPPARFYMGETGMLGLTTTLAVVAFLTDSVLVLPIIGGLLVLESGSVILQLLSKKFRKKKIWLCTPIHHHFEAKGWPPYKVTMRFWIIGVVLAIMGVTVRLLG</sequence>
<dbReference type="InterPro" id="IPR003524">
    <property type="entry name" value="PNAcMuramoyl-5peptid_Trfase"/>
</dbReference>
<comment type="subcellular location">
    <subcellularLocation>
        <location evidence="1">Membrane</location>
        <topology evidence="1">Multi-pass membrane protein</topology>
    </subcellularLocation>
</comment>
<keyword evidence="3 6" id="KW-0812">Transmembrane</keyword>
<feature type="transmembrane region" description="Helical" evidence="6">
    <location>
        <begin position="180"/>
        <end position="200"/>
    </location>
</feature>
<dbReference type="GO" id="GO:0008963">
    <property type="term" value="F:phospho-N-acetylmuramoyl-pentapeptide-transferase activity"/>
    <property type="evidence" value="ECO:0007669"/>
    <property type="project" value="InterPro"/>
</dbReference>
<dbReference type="GO" id="GO:0044038">
    <property type="term" value="P:cell wall macromolecule biosynthetic process"/>
    <property type="evidence" value="ECO:0007669"/>
    <property type="project" value="TreeGrafter"/>
</dbReference>
<feature type="transmembrane region" description="Helical" evidence="6">
    <location>
        <begin position="75"/>
        <end position="95"/>
    </location>
</feature>
<evidence type="ECO:0000256" key="2">
    <source>
        <dbReference type="ARBA" id="ARBA00022679"/>
    </source>
</evidence>
<dbReference type="InterPro" id="IPR000715">
    <property type="entry name" value="Glycosyl_transferase_4"/>
</dbReference>
<dbReference type="EMBL" id="LAZR01000029">
    <property type="protein sequence ID" value="KKO02723.1"/>
    <property type="molecule type" value="Genomic_DNA"/>
</dbReference>
<feature type="transmembrane region" description="Helical" evidence="6">
    <location>
        <begin position="16"/>
        <end position="39"/>
    </location>
</feature>
<dbReference type="PANTHER" id="PTHR22926:SF5">
    <property type="entry name" value="PHOSPHO-N-ACETYLMURAMOYL-PENTAPEPTIDE-TRANSFERASE HOMOLOG"/>
    <property type="match status" value="1"/>
</dbReference>
<feature type="transmembrane region" description="Helical" evidence="6">
    <location>
        <begin position="115"/>
        <end position="137"/>
    </location>
</feature>
<dbReference type="GO" id="GO:0005886">
    <property type="term" value="C:plasma membrane"/>
    <property type="evidence" value="ECO:0007669"/>
    <property type="project" value="TreeGrafter"/>
</dbReference>
<dbReference type="AlphaFoldDB" id="A0A0F9VS05"/>
<proteinExistence type="predicted"/>
<keyword evidence="2" id="KW-0808">Transferase</keyword>